<organism evidence="7 8">
    <name type="scientific">Pedobacter psychroterrae</name>
    <dbReference type="NCBI Taxonomy" id="2530453"/>
    <lineage>
        <taxon>Bacteria</taxon>
        <taxon>Pseudomonadati</taxon>
        <taxon>Bacteroidota</taxon>
        <taxon>Sphingobacteriia</taxon>
        <taxon>Sphingobacteriales</taxon>
        <taxon>Sphingobacteriaceae</taxon>
        <taxon>Pedobacter</taxon>
    </lineage>
</organism>
<dbReference type="GO" id="GO:0016491">
    <property type="term" value="F:oxidoreductase activity"/>
    <property type="evidence" value="ECO:0007669"/>
    <property type="project" value="InterPro"/>
</dbReference>
<name>A0A4R0N9J5_9SPHI</name>
<feature type="chain" id="PRO_5020443139" evidence="5">
    <location>
        <begin position="19"/>
        <end position="377"/>
    </location>
</feature>
<dbReference type="Proteomes" id="UP000293347">
    <property type="component" value="Unassembled WGS sequence"/>
</dbReference>
<keyword evidence="8" id="KW-1185">Reference proteome</keyword>
<sequence length="377" mass="41683">MRRVILLALGLIPMQLLAQNSNFTLTGKVGQGGAPAKAYLQYQVGNQIWNDTATLVKGIFKFKGEVQGPTIANLVIDHKGEGLAKLGAAADVAAVILEQGQISLTAKDSVKNAVFTGSKVNEEYALYQALGRTATNKMVDIKAEYLSAPESRRSDKKYQEHMQARADSILAILFIEQREFVKKHPNSYVSLMALSEQVGQNVDLAIVVPFFEKLSASVRNTPEGIQFGKTIEATRNTSIGAIAPFFTQNDVNDKPVSLKDYRGKYVLIDFWASWCGPCRAENPNLVKAYNQFKDKNFTVLGVSLDMPGKKDDWMAAIKKDGLVWTQVSDLKFFENDVARQYNIKSIPQNYLIDPSGKIIAKNLRGEELSKKLAALLN</sequence>
<dbReference type="AlphaFoldDB" id="A0A4R0N9J5"/>
<keyword evidence="4" id="KW-0676">Redox-active center</keyword>
<evidence type="ECO:0000256" key="1">
    <source>
        <dbReference type="ARBA" id="ARBA00004196"/>
    </source>
</evidence>
<dbReference type="SUPFAM" id="SSF52833">
    <property type="entry name" value="Thioredoxin-like"/>
    <property type="match status" value="1"/>
</dbReference>
<evidence type="ECO:0000256" key="3">
    <source>
        <dbReference type="ARBA" id="ARBA00023157"/>
    </source>
</evidence>
<feature type="signal peptide" evidence="5">
    <location>
        <begin position="1"/>
        <end position="18"/>
    </location>
</feature>
<dbReference type="CDD" id="cd02966">
    <property type="entry name" value="TlpA_like_family"/>
    <property type="match status" value="1"/>
</dbReference>
<dbReference type="PANTHER" id="PTHR42852:SF6">
    <property type="entry name" value="THIOL:DISULFIDE INTERCHANGE PROTEIN DSBE"/>
    <property type="match status" value="1"/>
</dbReference>
<dbReference type="Gene3D" id="3.40.30.10">
    <property type="entry name" value="Glutaredoxin"/>
    <property type="match status" value="1"/>
</dbReference>
<comment type="subcellular location">
    <subcellularLocation>
        <location evidence="1">Cell envelope</location>
    </subcellularLocation>
</comment>
<dbReference type="RefSeq" id="WP_131598095.1">
    <property type="nucleotide sequence ID" value="NZ_SJSL01000010.1"/>
</dbReference>
<dbReference type="OrthoDB" id="750178at2"/>
<dbReference type="GO" id="GO:0016209">
    <property type="term" value="F:antioxidant activity"/>
    <property type="evidence" value="ECO:0007669"/>
    <property type="project" value="InterPro"/>
</dbReference>
<dbReference type="InterPro" id="IPR000866">
    <property type="entry name" value="AhpC/TSA"/>
</dbReference>
<dbReference type="InterPro" id="IPR017937">
    <property type="entry name" value="Thioredoxin_CS"/>
</dbReference>
<evidence type="ECO:0000259" key="6">
    <source>
        <dbReference type="PROSITE" id="PS51352"/>
    </source>
</evidence>
<dbReference type="InterPro" id="IPR025380">
    <property type="entry name" value="DUF4369"/>
</dbReference>
<reference evidence="7 8" key="1">
    <citation type="submission" date="2019-02" db="EMBL/GenBank/DDBJ databases">
        <title>Pedobacter sp. RP-1-14 sp. nov., isolated from Arctic soil.</title>
        <authorList>
            <person name="Dahal R.H."/>
        </authorList>
    </citation>
    <scope>NUCLEOTIDE SEQUENCE [LARGE SCALE GENOMIC DNA]</scope>
    <source>
        <strain evidence="7 8">RP-1-14</strain>
    </source>
</reference>
<keyword evidence="3" id="KW-1015">Disulfide bond</keyword>
<dbReference type="Pfam" id="PF14289">
    <property type="entry name" value="DUF4369"/>
    <property type="match status" value="1"/>
</dbReference>
<keyword evidence="2" id="KW-0201">Cytochrome c-type biogenesis</keyword>
<keyword evidence="5" id="KW-0732">Signal</keyword>
<dbReference type="InterPro" id="IPR013766">
    <property type="entry name" value="Thioredoxin_domain"/>
</dbReference>
<evidence type="ECO:0000256" key="5">
    <source>
        <dbReference type="SAM" id="SignalP"/>
    </source>
</evidence>
<dbReference type="GO" id="GO:0030313">
    <property type="term" value="C:cell envelope"/>
    <property type="evidence" value="ECO:0007669"/>
    <property type="project" value="UniProtKB-SubCell"/>
</dbReference>
<protein>
    <submittedName>
        <fullName evidence="7">AhpC/TSA family protein</fullName>
    </submittedName>
</protein>
<dbReference type="GO" id="GO:0017004">
    <property type="term" value="P:cytochrome complex assembly"/>
    <property type="evidence" value="ECO:0007669"/>
    <property type="project" value="UniProtKB-KW"/>
</dbReference>
<dbReference type="InterPro" id="IPR050553">
    <property type="entry name" value="Thioredoxin_ResA/DsbE_sf"/>
</dbReference>
<dbReference type="EMBL" id="SJSL01000010">
    <property type="protein sequence ID" value="TCC96861.1"/>
    <property type="molecule type" value="Genomic_DNA"/>
</dbReference>
<feature type="domain" description="Thioredoxin" evidence="6">
    <location>
        <begin position="237"/>
        <end position="377"/>
    </location>
</feature>
<accession>A0A4R0N9J5</accession>
<evidence type="ECO:0000313" key="8">
    <source>
        <dbReference type="Proteomes" id="UP000293347"/>
    </source>
</evidence>
<dbReference type="InterPro" id="IPR036249">
    <property type="entry name" value="Thioredoxin-like_sf"/>
</dbReference>
<evidence type="ECO:0000256" key="4">
    <source>
        <dbReference type="ARBA" id="ARBA00023284"/>
    </source>
</evidence>
<dbReference type="PROSITE" id="PS51352">
    <property type="entry name" value="THIOREDOXIN_2"/>
    <property type="match status" value="1"/>
</dbReference>
<dbReference type="Pfam" id="PF00578">
    <property type="entry name" value="AhpC-TSA"/>
    <property type="match status" value="1"/>
</dbReference>
<proteinExistence type="predicted"/>
<evidence type="ECO:0000256" key="2">
    <source>
        <dbReference type="ARBA" id="ARBA00022748"/>
    </source>
</evidence>
<comment type="caution">
    <text evidence="7">The sequence shown here is derived from an EMBL/GenBank/DDBJ whole genome shotgun (WGS) entry which is preliminary data.</text>
</comment>
<dbReference type="PANTHER" id="PTHR42852">
    <property type="entry name" value="THIOL:DISULFIDE INTERCHANGE PROTEIN DSBE"/>
    <property type="match status" value="1"/>
</dbReference>
<gene>
    <name evidence="7" type="ORF">EZ437_20985</name>
</gene>
<dbReference type="PROSITE" id="PS00194">
    <property type="entry name" value="THIOREDOXIN_1"/>
    <property type="match status" value="1"/>
</dbReference>
<evidence type="ECO:0000313" key="7">
    <source>
        <dbReference type="EMBL" id="TCC96861.1"/>
    </source>
</evidence>